<gene>
    <name evidence="4" type="ORF">EK386_00630</name>
</gene>
<keyword evidence="3" id="KW-0472">Membrane</keyword>
<evidence type="ECO:0000256" key="1">
    <source>
        <dbReference type="ARBA" id="ARBA00004241"/>
    </source>
</evidence>
<accession>A0A432LG95</accession>
<dbReference type="NCBIfam" id="TIGR02532">
    <property type="entry name" value="IV_pilin_GFxxxE"/>
    <property type="match status" value="1"/>
</dbReference>
<dbReference type="AlphaFoldDB" id="A0A432LG95"/>
<dbReference type="InterPro" id="IPR016785">
    <property type="entry name" value="ComGD"/>
</dbReference>
<feature type="transmembrane region" description="Helical" evidence="3">
    <location>
        <begin position="12"/>
        <end position="34"/>
    </location>
</feature>
<protein>
    <submittedName>
        <fullName evidence="4">Type II secretion system protein</fullName>
    </submittedName>
</protein>
<organism evidence="4 5">
    <name type="scientific">Lysinibacillus antri</name>
    <dbReference type="NCBI Taxonomy" id="2498145"/>
    <lineage>
        <taxon>Bacteria</taxon>
        <taxon>Bacillati</taxon>
        <taxon>Bacillota</taxon>
        <taxon>Bacilli</taxon>
        <taxon>Bacillales</taxon>
        <taxon>Bacillaceae</taxon>
        <taxon>Lysinibacillus</taxon>
    </lineage>
</organism>
<dbReference type="SUPFAM" id="SSF54523">
    <property type="entry name" value="Pili subunits"/>
    <property type="match status" value="1"/>
</dbReference>
<dbReference type="InterPro" id="IPR012902">
    <property type="entry name" value="N_methyl_site"/>
</dbReference>
<dbReference type="GO" id="GO:0009986">
    <property type="term" value="C:cell surface"/>
    <property type="evidence" value="ECO:0007669"/>
    <property type="project" value="UniProtKB-SubCell"/>
</dbReference>
<evidence type="ECO:0000313" key="5">
    <source>
        <dbReference type="Proteomes" id="UP000287910"/>
    </source>
</evidence>
<dbReference type="InterPro" id="IPR045584">
    <property type="entry name" value="Pilin-like"/>
</dbReference>
<dbReference type="Proteomes" id="UP000287910">
    <property type="component" value="Unassembled WGS sequence"/>
</dbReference>
<dbReference type="PIRSF" id="PIRSF021292">
    <property type="entry name" value="Competence_ComGD"/>
    <property type="match status" value="1"/>
</dbReference>
<keyword evidence="5" id="KW-1185">Reference proteome</keyword>
<evidence type="ECO:0000256" key="2">
    <source>
        <dbReference type="ARBA" id="ARBA00023287"/>
    </source>
</evidence>
<keyword evidence="3" id="KW-0812">Transmembrane</keyword>
<dbReference type="GO" id="GO:0030420">
    <property type="term" value="P:establishment of competence for transformation"/>
    <property type="evidence" value="ECO:0007669"/>
    <property type="project" value="UniProtKB-KW"/>
</dbReference>
<keyword evidence="3" id="KW-1133">Transmembrane helix</keyword>
<comment type="caution">
    <text evidence="4">The sequence shown here is derived from an EMBL/GenBank/DDBJ whole genome shotgun (WGS) entry which is preliminary data.</text>
</comment>
<evidence type="ECO:0000256" key="3">
    <source>
        <dbReference type="SAM" id="Phobius"/>
    </source>
</evidence>
<dbReference type="RefSeq" id="WP_126657075.1">
    <property type="nucleotide sequence ID" value="NZ_RYYR01000001.1"/>
</dbReference>
<evidence type="ECO:0000313" key="4">
    <source>
        <dbReference type="EMBL" id="RUL56960.1"/>
    </source>
</evidence>
<comment type="subcellular location">
    <subcellularLocation>
        <location evidence="1">Cell surface</location>
    </subcellularLocation>
</comment>
<dbReference type="EMBL" id="RYYR01000001">
    <property type="protein sequence ID" value="RUL56960.1"/>
    <property type="molecule type" value="Genomic_DNA"/>
</dbReference>
<proteinExistence type="predicted"/>
<keyword evidence="2" id="KW-0178">Competence</keyword>
<dbReference type="Pfam" id="PF07963">
    <property type="entry name" value="N_methyl"/>
    <property type="match status" value="1"/>
</dbReference>
<name>A0A432LG95_9BACI</name>
<dbReference type="PROSITE" id="PS00409">
    <property type="entry name" value="PROKAR_NTER_METHYL"/>
    <property type="match status" value="1"/>
</dbReference>
<sequence length="146" mass="17167">MNQLIRNNHGFTLLEMLLVLSILIITSSIVYQFAMKISEKQSVNQFIQQVQLDIQRVQALSLSEPRLIYFSFSDRSYQAYYENTREKIVEGSYPPEVQLIKFSNLRKITVFSGEFWEFGTIRFHTPLGERQIIVNIQKGRMKIVEL</sequence>
<reference evidence="4 5" key="1">
    <citation type="submission" date="2018-12" db="EMBL/GenBank/DDBJ databases">
        <title>Lysinibacillus antri sp. nov., isolated from a cave soil.</title>
        <authorList>
            <person name="Narsing Rao M.P."/>
            <person name="Zhang H."/>
            <person name="Dong Z.-Y."/>
            <person name="Niu X.-K."/>
            <person name="Zhang K."/>
            <person name="Fang B.-Z."/>
            <person name="Kang Y.-Q."/>
            <person name="Xiao M."/>
            <person name="Li W.-J."/>
        </authorList>
    </citation>
    <scope>NUCLEOTIDE SEQUENCE [LARGE SCALE GENOMIC DNA]</scope>
    <source>
        <strain evidence="4 5">SYSU K30002</strain>
    </source>
</reference>